<feature type="domain" description="FAD-dependent urate hydroxylase HpyO/Asp monooxygenase CreE-like FAD/NAD(P)-binding" evidence="1">
    <location>
        <begin position="14"/>
        <end position="172"/>
    </location>
</feature>
<evidence type="ECO:0000313" key="2">
    <source>
        <dbReference type="EMBL" id="EWS81825.1"/>
    </source>
</evidence>
<dbReference type="Proteomes" id="UP000023067">
    <property type="component" value="Unassembled WGS sequence"/>
</dbReference>
<dbReference type="PANTHER" id="PTHR40254">
    <property type="entry name" value="BLR0577 PROTEIN"/>
    <property type="match status" value="1"/>
</dbReference>
<dbReference type="RefSeq" id="WP_051486628.1">
    <property type="nucleotide sequence ID" value="NZ_KK069991.1"/>
</dbReference>
<gene>
    <name evidence="2" type="ORF">BF93_14670</name>
</gene>
<dbReference type="PATRIC" id="fig|396014.3.peg.1280"/>
<dbReference type="Pfam" id="PF13454">
    <property type="entry name" value="NAD_binding_9"/>
    <property type="match status" value="1"/>
</dbReference>
<dbReference type="InterPro" id="IPR052189">
    <property type="entry name" value="L-asp_N-monooxygenase_NS-form"/>
</dbReference>
<dbReference type="PANTHER" id="PTHR40254:SF1">
    <property type="entry name" value="BLR0577 PROTEIN"/>
    <property type="match status" value="1"/>
</dbReference>
<organism evidence="2 3">
    <name type="scientific">Brachybacterium phenoliresistens</name>
    <dbReference type="NCBI Taxonomy" id="396014"/>
    <lineage>
        <taxon>Bacteria</taxon>
        <taxon>Bacillati</taxon>
        <taxon>Actinomycetota</taxon>
        <taxon>Actinomycetes</taxon>
        <taxon>Micrococcales</taxon>
        <taxon>Dermabacteraceae</taxon>
        <taxon>Brachybacterium</taxon>
    </lineage>
</organism>
<dbReference type="AlphaFoldDB" id="Z9JTW8"/>
<name>Z9JTW8_9MICO</name>
<dbReference type="HOGENOM" id="CLU_034530_0_0_11"/>
<keyword evidence="3" id="KW-1185">Reference proteome</keyword>
<accession>Z9JTW8</accession>
<dbReference type="InterPro" id="IPR036188">
    <property type="entry name" value="FAD/NAD-bd_sf"/>
</dbReference>
<reference evidence="2 3" key="1">
    <citation type="submission" date="2014-02" db="EMBL/GenBank/DDBJ databases">
        <title>Genome sequence of Brachybacterium phenoliresistens strain W13A50.</title>
        <authorList>
            <person name="Wang X."/>
        </authorList>
    </citation>
    <scope>NUCLEOTIDE SEQUENCE [LARGE SCALE GENOMIC DNA]</scope>
    <source>
        <strain evidence="2 3">W13A50</strain>
    </source>
</reference>
<protein>
    <recommendedName>
        <fullName evidence="1">FAD-dependent urate hydroxylase HpyO/Asp monooxygenase CreE-like FAD/NAD(P)-binding domain-containing protein</fullName>
    </recommendedName>
</protein>
<dbReference type="eggNOG" id="COG4529">
    <property type="taxonomic scope" value="Bacteria"/>
</dbReference>
<sequence>MAEPASAAAPRRLVVVGGGPKALFALEALASRLDPEQGPPLHVTVVDPQERPGPGAGYATDQPDAVRLNVDVAILDAPASGAAGSFAAWVREHRPELAEDPYPPRAVVGDYLLERWKHCRERWRGIGPLVHRQGTAVGARRDGEGWRVQVLAPGAAHPEELACDELLLATGHAGTHRGALAAAWEGPERLVPAVHPVGTMLDPASVPPGARVAVRGAALTFLDAALVLTEERGGRFVADPGSGALVHRRGADEPATILPTARHGLLLHPKPAPGTVLPHDARAAIDQGRRRLAQARPGAVAASIPQVIGIVEDTAAALLGGAASAREDVVRTLATGREPDLAEGPGSAERALRRAVDVAAGIVVPGPAWALGRAWSGLYPQITRALRGSGAPEPVWRELRDAAQVLERFAFGPPLITARKLLAMLDSGAVDLSWLEAGTRIGPRRITGVPAGAAAADVVVDAVLAPPGVRRLHDPLLEQLRADGHLHIRPGRRGAVVDEDGTALDAVGRRVEGLVLIGRPTEDHVIGHDTLNRHLHDEIDHWALRLAGRVREHA</sequence>
<dbReference type="InterPro" id="IPR038732">
    <property type="entry name" value="HpyO/CreE_NAD-binding"/>
</dbReference>
<proteinExistence type="predicted"/>
<dbReference type="SUPFAM" id="SSF51905">
    <property type="entry name" value="FAD/NAD(P)-binding domain"/>
    <property type="match status" value="1"/>
</dbReference>
<evidence type="ECO:0000259" key="1">
    <source>
        <dbReference type="Pfam" id="PF13454"/>
    </source>
</evidence>
<comment type="caution">
    <text evidence="2">The sequence shown here is derived from an EMBL/GenBank/DDBJ whole genome shotgun (WGS) entry which is preliminary data.</text>
</comment>
<dbReference type="Gene3D" id="3.50.50.60">
    <property type="entry name" value="FAD/NAD(P)-binding domain"/>
    <property type="match status" value="1"/>
</dbReference>
<dbReference type="EMBL" id="JDYK01000005">
    <property type="protein sequence ID" value="EWS81825.1"/>
    <property type="molecule type" value="Genomic_DNA"/>
</dbReference>
<dbReference type="STRING" id="396014.BF93_14670"/>
<evidence type="ECO:0000313" key="3">
    <source>
        <dbReference type="Proteomes" id="UP000023067"/>
    </source>
</evidence>